<evidence type="ECO:0000256" key="1">
    <source>
        <dbReference type="SAM" id="MobiDB-lite"/>
    </source>
</evidence>
<evidence type="ECO:0000313" key="2">
    <source>
        <dbReference type="EMBL" id="EKK01747.1"/>
    </source>
</evidence>
<organism evidence="2 3">
    <name type="scientific">Rhodopirellula baltica SH28</name>
    <dbReference type="NCBI Taxonomy" id="993517"/>
    <lineage>
        <taxon>Bacteria</taxon>
        <taxon>Pseudomonadati</taxon>
        <taxon>Planctomycetota</taxon>
        <taxon>Planctomycetia</taxon>
        <taxon>Pirellulales</taxon>
        <taxon>Pirellulaceae</taxon>
        <taxon>Rhodopirellula</taxon>
    </lineage>
</organism>
<dbReference type="EMBL" id="AMCW01000083">
    <property type="protein sequence ID" value="EKK01747.1"/>
    <property type="molecule type" value="Genomic_DNA"/>
</dbReference>
<dbReference type="AlphaFoldDB" id="K5D517"/>
<dbReference type="PATRIC" id="fig|993517.3.peg.3196"/>
<comment type="caution">
    <text evidence="2">The sequence shown here is derived from an EMBL/GenBank/DDBJ whole genome shotgun (WGS) entry which is preliminary data.</text>
</comment>
<protein>
    <submittedName>
        <fullName evidence="2">Uncharacterized protein</fullName>
    </submittedName>
</protein>
<name>K5D517_RHOBT</name>
<sequence length="107" mass="11841">MALDYIQPVVQVRKVAKLLELVTIRVKRGEIPETLESSREIEETGLEISPPSVITVSRGDCFATGKTVRDELSNSNGDPATQQHAARRSHQRTTTSPLSNACWSSHR</sequence>
<feature type="region of interest" description="Disordered" evidence="1">
    <location>
        <begin position="67"/>
        <end position="107"/>
    </location>
</feature>
<accession>K5D517</accession>
<gene>
    <name evidence="2" type="ORF">RBSH_02951</name>
</gene>
<evidence type="ECO:0000313" key="3">
    <source>
        <dbReference type="Proteomes" id="UP000007993"/>
    </source>
</evidence>
<feature type="compositionally biased region" description="Polar residues" evidence="1">
    <location>
        <begin position="73"/>
        <end position="84"/>
    </location>
</feature>
<proteinExistence type="predicted"/>
<dbReference type="Proteomes" id="UP000007993">
    <property type="component" value="Unassembled WGS sequence"/>
</dbReference>
<reference evidence="2 3" key="1">
    <citation type="journal article" date="2013" name="Mar. Genomics">
        <title>Expression of sulfatases in Rhodopirellula baltica and the diversity of sulfatases in the genus Rhodopirellula.</title>
        <authorList>
            <person name="Wegner C.E."/>
            <person name="Richter-Heitmann T."/>
            <person name="Klindworth A."/>
            <person name="Klockow C."/>
            <person name="Richter M."/>
            <person name="Achstetter T."/>
            <person name="Glockner F.O."/>
            <person name="Harder J."/>
        </authorList>
    </citation>
    <scope>NUCLEOTIDE SEQUENCE [LARGE SCALE GENOMIC DNA]</scope>
    <source>
        <strain evidence="2 3">SH28</strain>
    </source>
</reference>
<feature type="compositionally biased region" description="Polar residues" evidence="1">
    <location>
        <begin position="92"/>
        <end position="107"/>
    </location>
</feature>